<evidence type="ECO:0000256" key="1">
    <source>
        <dbReference type="SAM" id="MobiDB-lite"/>
    </source>
</evidence>
<feature type="region of interest" description="Disordered" evidence="1">
    <location>
        <begin position="49"/>
        <end position="137"/>
    </location>
</feature>
<feature type="compositionally biased region" description="Polar residues" evidence="1">
    <location>
        <begin position="174"/>
        <end position="186"/>
    </location>
</feature>
<feature type="region of interest" description="Disordered" evidence="1">
    <location>
        <begin position="156"/>
        <end position="200"/>
    </location>
</feature>
<feature type="compositionally biased region" description="Acidic residues" evidence="1">
    <location>
        <begin position="117"/>
        <end position="132"/>
    </location>
</feature>
<evidence type="ECO:0000313" key="2">
    <source>
        <dbReference type="EMBL" id="KZS91220.1"/>
    </source>
</evidence>
<reference evidence="2 3" key="1">
    <citation type="journal article" date="2016" name="Mol. Biol. Evol.">
        <title>Comparative Genomics of Early-Diverging Mushroom-Forming Fungi Provides Insights into the Origins of Lignocellulose Decay Capabilities.</title>
        <authorList>
            <person name="Nagy L.G."/>
            <person name="Riley R."/>
            <person name="Tritt A."/>
            <person name="Adam C."/>
            <person name="Daum C."/>
            <person name="Floudas D."/>
            <person name="Sun H."/>
            <person name="Yadav J.S."/>
            <person name="Pangilinan J."/>
            <person name="Larsson K.H."/>
            <person name="Matsuura K."/>
            <person name="Barry K."/>
            <person name="Labutti K."/>
            <person name="Kuo R."/>
            <person name="Ohm R.A."/>
            <person name="Bhattacharya S.S."/>
            <person name="Shirouzu T."/>
            <person name="Yoshinaga Y."/>
            <person name="Martin F.M."/>
            <person name="Grigoriev I.V."/>
            <person name="Hibbett D.S."/>
        </authorList>
    </citation>
    <scope>NUCLEOTIDE SEQUENCE [LARGE SCALE GENOMIC DNA]</scope>
    <source>
        <strain evidence="2 3">HHB9708</strain>
    </source>
</reference>
<proteinExistence type="predicted"/>
<protein>
    <submittedName>
        <fullName evidence="2">Uncharacterized protein</fullName>
    </submittedName>
</protein>
<feature type="compositionally biased region" description="Polar residues" evidence="1">
    <location>
        <begin position="81"/>
        <end position="93"/>
    </location>
</feature>
<name>A0A164S7M7_9AGAM</name>
<dbReference type="OrthoDB" id="4072855at2759"/>
<sequence>MQSPSKRVLTESISHGFSASPTRSDLTPDLFAALRGVGSRVRKNVTEGYASVTPTPYSSPVKGATTASPIFRSARDINNDIFGSSGSPRTPSASPKKRGREEALGGGRGNPQRFSADDDVPTETESDDEDDPIVFVLNPPNLEGRIIKPLRRSLHSSPGHITSGSFGRAAEQGLDSTPEATISTPLHMQDAEMEDISSSF</sequence>
<keyword evidence="3" id="KW-1185">Reference proteome</keyword>
<feature type="compositionally biased region" description="Polar residues" evidence="1">
    <location>
        <begin position="1"/>
        <end position="25"/>
    </location>
</feature>
<gene>
    <name evidence="2" type="ORF">SISNIDRAFT_551051</name>
</gene>
<dbReference type="AlphaFoldDB" id="A0A164S7M7"/>
<feature type="compositionally biased region" description="Polar residues" evidence="1">
    <location>
        <begin position="156"/>
        <end position="165"/>
    </location>
</feature>
<dbReference type="EMBL" id="KV419416">
    <property type="protein sequence ID" value="KZS91220.1"/>
    <property type="molecule type" value="Genomic_DNA"/>
</dbReference>
<dbReference type="Proteomes" id="UP000076722">
    <property type="component" value="Unassembled WGS sequence"/>
</dbReference>
<organism evidence="2 3">
    <name type="scientific">Sistotremastrum niveocremeum HHB9708</name>
    <dbReference type="NCBI Taxonomy" id="1314777"/>
    <lineage>
        <taxon>Eukaryota</taxon>
        <taxon>Fungi</taxon>
        <taxon>Dikarya</taxon>
        <taxon>Basidiomycota</taxon>
        <taxon>Agaricomycotina</taxon>
        <taxon>Agaricomycetes</taxon>
        <taxon>Sistotremastrales</taxon>
        <taxon>Sistotremastraceae</taxon>
        <taxon>Sertulicium</taxon>
        <taxon>Sertulicium niveocremeum</taxon>
    </lineage>
</organism>
<feature type="region of interest" description="Disordered" evidence="1">
    <location>
        <begin position="1"/>
        <end position="26"/>
    </location>
</feature>
<feature type="compositionally biased region" description="Acidic residues" evidence="1">
    <location>
        <begin position="191"/>
        <end position="200"/>
    </location>
</feature>
<accession>A0A164S7M7</accession>
<evidence type="ECO:0000313" key="3">
    <source>
        <dbReference type="Proteomes" id="UP000076722"/>
    </source>
</evidence>